<evidence type="ECO:0000313" key="2">
    <source>
        <dbReference type="Proteomes" id="UP001241377"/>
    </source>
</evidence>
<sequence length="333" mass="37226">MSTVDGTYIQLAPGETSSSTTYKARIIGEFILEHLASHRATTTDSNASAPLMVAMHGPQGCGKTTLTDEIQRYLCLSKVKARSAVLSLDGKLRTSSQQNLYHTHKSLLNLRERHPQNALLSGRGLPGTHDLELARTTLDTIQKCNQGDTTRIELPIFDKSAFAGQGDRSTRTISIETPVDVFILEGWSMGFQALGRDELIRRYEQARSVYARQDSVLEKPAFLSHSLESLLQVDEYLDSAGAILYPPFSLLIRIRPESYSYVYAWRKQQEHQLIAARGSGMTDQQVEEFVMRYMPGYELWAGNTDGEVGSLWTGKSLVLWYDKGREVVSVDKA</sequence>
<name>A0ACC2VRJ3_9TREE</name>
<organism evidence="1 2">
    <name type="scientific">Naganishia cerealis</name>
    <dbReference type="NCBI Taxonomy" id="610337"/>
    <lineage>
        <taxon>Eukaryota</taxon>
        <taxon>Fungi</taxon>
        <taxon>Dikarya</taxon>
        <taxon>Basidiomycota</taxon>
        <taxon>Agaricomycotina</taxon>
        <taxon>Tremellomycetes</taxon>
        <taxon>Filobasidiales</taxon>
        <taxon>Filobasidiaceae</taxon>
        <taxon>Naganishia</taxon>
    </lineage>
</organism>
<protein>
    <submittedName>
        <fullName evidence="1">Uncharacterized protein</fullName>
    </submittedName>
</protein>
<gene>
    <name evidence="1" type="ORF">QFC19_005158</name>
</gene>
<reference evidence="1" key="1">
    <citation type="submission" date="2023-04" db="EMBL/GenBank/DDBJ databases">
        <title>Draft Genome sequencing of Naganishia species isolated from polar environments using Oxford Nanopore Technology.</title>
        <authorList>
            <person name="Leo P."/>
            <person name="Venkateswaran K."/>
        </authorList>
    </citation>
    <scope>NUCLEOTIDE SEQUENCE</scope>
    <source>
        <strain evidence="1">MNA-CCFEE 5261</strain>
    </source>
</reference>
<keyword evidence="2" id="KW-1185">Reference proteome</keyword>
<comment type="caution">
    <text evidence="1">The sequence shown here is derived from an EMBL/GenBank/DDBJ whole genome shotgun (WGS) entry which is preliminary data.</text>
</comment>
<proteinExistence type="predicted"/>
<evidence type="ECO:0000313" key="1">
    <source>
        <dbReference type="EMBL" id="KAJ9101505.1"/>
    </source>
</evidence>
<dbReference type="Proteomes" id="UP001241377">
    <property type="component" value="Unassembled WGS sequence"/>
</dbReference>
<dbReference type="EMBL" id="JASBWR010000057">
    <property type="protein sequence ID" value="KAJ9101505.1"/>
    <property type="molecule type" value="Genomic_DNA"/>
</dbReference>
<accession>A0ACC2VRJ3</accession>